<proteinExistence type="predicted"/>
<feature type="signal peptide" evidence="1">
    <location>
        <begin position="1"/>
        <end position="22"/>
    </location>
</feature>
<gene>
    <name evidence="2" type="ORF">I5Q09_19835</name>
    <name evidence="3" type="ORF">NCTC11842_00105</name>
</gene>
<reference evidence="2 5" key="2">
    <citation type="submission" date="2020-11" db="EMBL/GenBank/DDBJ databases">
        <title>Enhanced detection system for hospital associated transmission using whole genome sequencing surveillance.</title>
        <authorList>
            <person name="Harrison L.H."/>
            <person name="Van Tyne D."/>
            <person name="Marsh J.W."/>
            <person name="Griffith M.P."/>
            <person name="Snyder D.J."/>
            <person name="Cooper V.S."/>
            <person name="Mustapha M."/>
        </authorList>
    </citation>
    <scope>NUCLEOTIDE SEQUENCE [LARGE SCALE GENOMIC DNA]</scope>
    <source>
        <strain evidence="2 5">PSB00013</strain>
    </source>
</reference>
<feature type="chain" id="PRO_5015975838" evidence="1">
    <location>
        <begin position="23"/>
        <end position="356"/>
    </location>
</feature>
<evidence type="ECO:0000313" key="4">
    <source>
        <dbReference type="Proteomes" id="UP000250443"/>
    </source>
</evidence>
<protein>
    <submittedName>
        <fullName evidence="3">Uncharacterized protein</fullName>
    </submittedName>
</protein>
<dbReference type="EMBL" id="JADTXM010000015">
    <property type="protein sequence ID" value="MBH3440938.1"/>
    <property type="molecule type" value="Genomic_DNA"/>
</dbReference>
<evidence type="ECO:0000313" key="5">
    <source>
        <dbReference type="Proteomes" id="UP000638986"/>
    </source>
</evidence>
<accession>A0A2X2DZD6</accession>
<sequence>MKFRSLAITGALFVCIGSTANAAAVAGIPVYCFNCEQGSYNAASAILDGQRSQTEALLNGMDYVMRTQQKLNVARDTAVAATQEKIKNSYAMEPSLGAKPRSACGQLGAATVRAVAQNSAPALRKILALRTKRHNEVSKSLAPKEPRLDYNVGQVIKVLDDPSINEYGKVVMADEPIDPSSSDLEKKRTLLEMLLNPFPVETPSQDDIDRIKKTGSPGEKKALAESIAVQRRQEVGQYVHDAAFEKNVQRLDASSLKYMLDDLTPYLSDEQKKMLSRKLSPNQLDELLATYRVRSEAWVKQVTTSPSTEMLQREQVLISAEMLNQTWELKKSIGELLKVASFAEVRTVSQNGMQTR</sequence>
<dbReference type="AlphaFoldDB" id="A0A2X2DZD6"/>
<name>A0A2X2DZD6_PSELU</name>
<dbReference type="Proteomes" id="UP000638986">
    <property type="component" value="Unassembled WGS sequence"/>
</dbReference>
<evidence type="ECO:0000256" key="1">
    <source>
        <dbReference type="SAM" id="SignalP"/>
    </source>
</evidence>
<reference evidence="3 4" key="1">
    <citation type="submission" date="2018-06" db="EMBL/GenBank/DDBJ databases">
        <authorList>
            <consortium name="Pathogen Informatics"/>
            <person name="Doyle S."/>
        </authorList>
    </citation>
    <scope>NUCLEOTIDE SEQUENCE [LARGE SCALE GENOMIC DNA]</scope>
    <source>
        <strain evidence="3 4">NCTC11842</strain>
    </source>
</reference>
<dbReference type="EMBL" id="UAUF01000002">
    <property type="protein sequence ID" value="SPY99960.1"/>
    <property type="molecule type" value="Genomic_DNA"/>
</dbReference>
<evidence type="ECO:0000313" key="2">
    <source>
        <dbReference type="EMBL" id="MBH3440938.1"/>
    </source>
</evidence>
<evidence type="ECO:0000313" key="3">
    <source>
        <dbReference type="EMBL" id="SPY99960.1"/>
    </source>
</evidence>
<dbReference type="Proteomes" id="UP000250443">
    <property type="component" value="Unassembled WGS sequence"/>
</dbReference>
<dbReference type="RefSeq" id="WP_112297442.1">
    <property type="nucleotide sequence ID" value="NZ_JAAMQY010000010.1"/>
</dbReference>
<keyword evidence="1" id="KW-0732">Signal</keyword>
<organism evidence="3 4">
    <name type="scientific">Pseudomonas luteola</name>
    <dbReference type="NCBI Taxonomy" id="47886"/>
    <lineage>
        <taxon>Bacteria</taxon>
        <taxon>Pseudomonadati</taxon>
        <taxon>Pseudomonadota</taxon>
        <taxon>Gammaproteobacteria</taxon>
        <taxon>Pseudomonadales</taxon>
        <taxon>Pseudomonadaceae</taxon>
        <taxon>Pseudomonas</taxon>
    </lineage>
</organism>